<gene>
    <name evidence="1" type="ORF">MM59RIKEN_16810</name>
</gene>
<reference evidence="1" key="1">
    <citation type="submission" date="2020-09" db="EMBL/GenBank/DDBJ databases">
        <title>New species isolated from human feces.</title>
        <authorList>
            <person name="Kitahara M."/>
            <person name="Shigeno Y."/>
            <person name="Shime M."/>
            <person name="Matsumoto Y."/>
            <person name="Nakamura S."/>
            <person name="Motooka D."/>
            <person name="Fukuoka S."/>
            <person name="Nishikawa H."/>
            <person name="Benno Y."/>
        </authorList>
    </citation>
    <scope>NUCLEOTIDE SEQUENCE</scope>
    <source>
        <strain evidence="1">MM59</strain>
    </source>
</reference>
<dbReference type="KEGG" id="pfaa:MM59RIKEN_16810"/>
<dbReference type="AlphaFoldDB" id="A0A810QDS5"/>
<accession>A0A810QDS5</accession>
<dbReference type="RefSeq" id="WP_187032004.1">
    <property type="nucleotide sequence ID" value="NZ_AP023420.1"/>
</dbReference>
<sequence length="160" mass="18056">MMHPQSAVIFMEEDILSDTHKPLMLEEFLTVPILERMARKLWNEGMQRFFVVCTPQFAAPARVCFPEEAEVTLSDRHDDLMAFLNTPSPVLVLSRSALPAAQAGPGFAYAAPGHELREAWRERMTNNVQAAELVPGWLPVYGTDTLAELEPWFREGRDGN</sequence>
<dbReference type="EMBL" id="AP023420">
    <property type="protein sequence ID" value="BCK84362.1"/>
    <property type="molecule type" value="Genomic_DNA"/>
</dbReference>
<protein>
    <submittedName>
        <fullName evidence="1">Uncharacterized protein</fullName>
    </submittedName>
</protein>
<evidence type="ECO:0000313" key="1">
    <source>
        <dbReference type="EMBL" id="BCK84362.1"/>
    </source>
</evidence>
<name>A0A810QDS5_9FIRM</name>
<dbReference type="Proteomes" id="UP000679848">
    <property type="component" value="Chromosome"/>
</dbReference>
<keyword evidence="2" id="KW-1185">Reference proteome</keyword>
<proteinExistence type="predicted"/>
<organism evidence="1 2">
    <name type="scientific">Pusillibacter faecalis</name>
    <dbReference type="NCBI Taxonomy" id="2714358"/>
    <lineage>
        <taxon>Bacteria</taxon>
        <taxon>Bacillati</taxon>
        <taxon>Bacillota</taxon>
        <taxon>Clostridia</taxon>
        <taxon>Eubacteriales</taxon>
        <taxon>Oscillospiraceae</taxon>
        <taxon>Pusillibacter</taxon>
    </lineage>
</organism>
<evidence type="ECO:0000313" key="2">
    <source>
        <dbReference type="Proteomes" id="UP000679848"/>
    </source>
</evidence>